<dbReference type="InterPro" id="IPR016164">
    <property type="entry name" value="FAD-linked_Oxase-like_C"/>
</dbReference>
<evidence type="ECO:0000259" key="5">
    <source>
        <dbReference type="Pfam" id="PF01565"/>
    </source>
</evidence>
<evidence type="ECO:0000313" key="8">
    <source>
        <dbReference type="Proteomes" id="UP000033540"/>
    </source>
</evidence>
<feature type="domain" description="FAD linked oxidase N-terminal" evidence="5">
    <location>
        <begin position="64"/>
        <end position="152"/>
    </location>
</feature>
<evidence type="ECO:0000256" key="1">
    <source>
        <dbReference type="ARBA" id="ARBA00001974"/>
    </source>
</evidence>
<dbReference type="GO" id="GO:0004458">
    <property type="term" value="F:D-lactate dehydrogenase (cytochrome) activity"/>
    <property type="evidence" value="ECO:0007669"/>
    <property type="project" value="TreeGrafter"/>
</dbReference>
<dbReference type="AlphaFoldDB" id="A0A0F0IDD6"/>
<dbReference type="Proteomes" id="UP000033540">
    <property type="component" value="Unassembled WGS sequence"/>
</dbReference>
<dbReference type="Gene3D" id="3.30.43.10">
    <property type="entry name" value="Uridine Diphospho-n-acetylenolpyruvylglucosamine Reductase, domain 2"/>
    <property type="match status" value="1"/>
</dbReference>
<dbReference type="InterPro" id="IPR016170">
    <property type="entry name" value="Cytok_DH_C_sf"/>
</dbReference>
<comment type="cofactor">
    <cofactor evidence="1">
        <name>FAD</name>
        <dbReference type="ChEBI" id="CHEBI:57692"/>
    </cofactor>
</comment>
<protein>
    <submittedName>
        <fullName evidence="7">FAD binding domain protein</fullName>
    </submittedName>
</protein>
<dbReference type="EMBL" id="JZEE01000374">
    <property type="protein sequence ID" value="KJK65136.1"/>
    <property type="molecule type" value="Genomic_DNA"/>
</dbReference>
<dbReference type="Gene3D" id="3.40.462.10">
    <property type="entry name" value="FAD-linked oxidases, C-terminal domain"/>
    <property type="match status" value="2"/>
</dbReference>
<evidence type="ECO:0000256" key="3">
    <source>
        <dbReference type="ARBA" id="ARBA00022827"/>
    </source>
</evidence>
<feature type="domain" description="FAD-binding oxidoreductase/transferase type 4 C-terminal" evidence="6">
    <location>
        <begin position="371"/>
        <end position="454"/>
    </location>
</feature>
<organism evidence="7 8">
    <name type="scientific">Aspergillus parasiticus (strain ATCC 56775 / NRRL 5862 / SRRC 143 / SU-1)</name>
    <dbReference type="NCBI Taxonomy" id="1403190"/>
    <lineage>
        <taxon>Eukaryota</taxon>
        <taxon>Fungi</taxon>
        <taxon>Dikarya</taxon>
        <taxon>Ascomycota</taxon>
        <taxon>Pezizomycotina</taxon>
        <taxon>Eurotiomycetes</taxon>
        <taxon>Eurotiomycetidae</taxon>
        <taxon>Eurotiales</taxon>
        <taxon>Aspergillaceae</taxon>
        <taxon>Aspergillus</taxon>
        <taxon>Aspergillus subgen. Circumdati</taxon>
    </lineage>
</organism>
<sequence length="472" mass="53423">MGDLGRHAMPESLWLSFFQVKSVGDETNVQIIQSDDGIAQEEYTDPSRAHHMFHILDKTRFISSAVVSPKNVADVQEIIKPANEFETSAWPFFKGRNVGYGGAAPRVPGSLGIAMGKNMDRVLKIDTENVYALLEPGVSYLDLHEYLVKHNFRWFTLHWDGRFAEPKADKSKPPHEQEPNESWQLFDYSIDPHSAGIFSQSSLGIVVKMGIWLMPNPGGYQAYMITFPRDKDLDQIVEILQPLRISGVIQNTPKLENVLVSVALQSHGSDSTNSNNPLTDLELDEIVKTLNVGRRNLYGATYGPLVIRNALWSVIKACFSKILGARFYFPEDRPCDIVLQTTSDTTQAWGHLFFSSIAKGFDFIGVFVVGAREMHHIVCILFDRKDPDLRHRAYKLIQVLIAKAASRSWREYRAHLALMDQITESHSFDKNAQMQLNEKLKNTLDPKGILCPGKNGIWPANNRKEDWCLHRS</sequence>
<evidence type="ECO:0000313" key="7">
    <source>
        <dbReference type="EMBL" id="KJK65136.1"/>
    </source>
</evidence>
<dbReference type="InterPro" id="IPR016167">
    <property type="entry name" value="FAD-bd_PCMH_sub1"/>
</dbReference>
<dbReference type="InterPro" id="IPR004113">
    <property type="entry name" value="FAD-bd_oxidored_4_C"/>
</dbReference>
<proteinExistence type="predicted"/>
<dbReference type="GO" id="GO:1903457">
    <property type="term" value="P:lactate catabolic process"/>
    <property type="evidence" value="ECO:0007669"/>
    <property type="project" value="TreeGrafter"/>
</dbReference>
<dbReference type="Gene3D" id="3.30.465.10">
    <property type="match status" value="1"/>
</dbReference>
<name>A0A0F0IDD6_ASPPU</name>
<dbReference type="InterPro" id="IPR036318">
    <property type="entry name" value="FAD-bd_PCMH-like_sf"/>
</dbReference>
<dbReference type="PANTHER" id="PTHR11748">
    <property type="entry name" value="D-LACTATE DEHYDROGENASE"/>
    <property type="match status" value="1"/>
</dbReference>
<dbReference type="OrthoDB" id="5332616at2759"/>
<keyword evidence="2" id="KW-0285">Flavoprotein</keyword>
<keyword evidence="4" id="KW-0560">Oxidoreductase</keyword>
<dbReference type="InterPro" id="IPR006094">
    <property type="entry name" value="Oxid_FAD_bind_N"/>
</dbReference>
<dbReference type="Pfam" id="PF01565">
    <property type="entry name" value="FAD_binding_4"/>
    <property type="match status" value="1"/>
</dbReference>
<accession>A0A0F0IDD6</accession>
<dbReference type="InterPro" id="IPR016169">
    <property type="entry name" value="FAD-bd_PCMH_sub2"/>
</dbReference>
<dbReference type="PANTHER" id="PTHR11748:SF114">
    <property type="entry name" value="ARYL-ALCOHOL OXIDASE VANILLYL-ALCOHOL OXIDASE (AFU_ORTHOLOGUE AFUA_3G09500)-RELATED"/>
    <property type="match status" value="1"/>
</dbReference>
<dbReference type="Gene3D" id="1.10.45.10">
    <property type="entry name" value="Vanillyl-alcohol Oxidase, Chain A, domain 4"/>
    <property type="match status" value="1"/>
</dbReference>
<dbReference type="GO" id="GO:0005739">
    <property type="term" value="C:mitochondrion"/>
    <property type="evidence" value="ECO:0007669"/>
    <property type="project" value="TreeGrafter"/>
</dbReference>
<comment type="caution">
    <text evidence="7">The sequence shown here is derived from an EMBL/GenBank/DDBJ whole genome shotgun (WGS) entry which is preliminary data.</text>
</comment>
<keyword evidence="3" id="KW-0274">FAD</keyword>
<evidence type="ECO:0000256" key="4">
    <source>
        <dbReference type="ARBA" id="ARBA00023002"/>
    </source>
</evidence>
<dbReference type="Pfam" id="PF02913">
    <property type="entry name" value="FAD-oxidase_C"/>
    <property type="match status" value="1"/>
</dbReference>
<dbReference type="STRING" id="1403190.A0A0F0IDD6"/>
<dbReference type="GO" id="GO:0050660">
    <property type="term" value="F:flavin adenine dinucleotide binding"/>
    <property type="evidence" value="ECO:0007669"/>
    <property type="project" value="InterPro"/>
</dbReference>
<evidence type="ECO:0000259" key="6">
    <source>
        <dbReference type="Pfam" id="PF02913"/>
    </source>
</evidence>
<reference evidence="7 8" key="1">
    <citation type="submission" date="2015-02" db="EMBL/GenBank/DDBJ databases">
        <title>Draft genome sequence of Aspergillus parasiticus SU-1.</title>
        <authorList>
            <person name="Yu J."/>
            <person name="Fedorova N."/>
            <person name="Yin Y."/>
            <person name="Losada L."/>
            <person name="Zafar N."/>
            <person name="Taujale R."/>
            <person name="Ehrlich K.C."/>
            <person name="Bhatnagar D."/>
            <person name="Cleveland T.E."/>
            <person name="Bennett J.W."/>
            <person name="Nierman W.C."/>
        </authorList>
    </citation>
    <scope>NUCLEOTIDE SEQUENCE [LARGE SCALE GENOMIC DNA]</scope>
    <source>
        <strain evidence="8">ATCC 56775 / NRRL 5862 / SRRC 143 / SU-1</strain>
    </source>
</reference>
<gene>
    <name evidence="7" type="ORF">P875_00010596</name>
</gene>
<dbReference type="SUPFAM" id="SSF56176">
    <property type="entry name" value="FAD-binding/transporter-associated domain-like"/>
    <property type="match status" value="1"/>
</dbReference>
<dbReference type="InterPro" id="IPR016171">
    <property type="entry name" value="Vanillyl_alc_oxidase_C-sub2"/>
</dbReference>
<dbReference type="SUPFAM" id="SSF55103">
    <property type="entry name" value="FAD-linked oxidases, C-terminal domain"/>
    <property type="match status" value="1"/>
</dbReference>
<dbReference type="GO" id="GO:0008720">
    <property type="term" value="F:D-lactate dehydrogenase (NAD+) activity"/>
    <property type="evidence" value="ECO:0007669"/>
    <property type="project" value="TreeGrafter"/>
</dbReference>
<evidence type="ECO:0000256" key="2">
    <source>
        <dbReference type="ARBA" id="ARBA00022630"/>
    </source>
</evidence>